<dbReference type="EMBL" id="JAYWIO010000001">
    <property type="protein sequence ID" value="KAK7289751.1"/>
    <property type="molecule type" value="Genomic_DNA"/>
</dbReference>
<sequence length="75" mass="8310">MHDSTTNHSIEVNDLDQVPILNPINICTEQLSEKAKDNNYHRERDGGGFRWSDSSGAERPIENMVVVGLDGALMA</sequence>
<protein>
    <submittedName>
        <fullName evidence="1">Uncharacterized protein</fullName>
    </submittedName>
</protein>
<gene>
    <name evidence="1" type="ORF">RIF29_03654</name>
</gene>
<evidence type="ECO:0000313" key="2">
    <source>
        <dbReference type="Proteomes" id="UP001372338"/>
    </source>
</evidence>
<dbReference type="Proteomes" id="UP001372338">
    <property type="component" value="Unassembled WGS sequence"/>
</dbReference>
<organism evidence="1 2">
    <name type="scientific">Crotalaria pallida</name>
    <name type="common">Smooth rattlebox</name>
    <name type="synonym">Crotalaria striata</name>
    <dbReference type="NCBI Taxonomy" id="3830"/>
    <lineage>
        <taxon>Eukaryota</taxon>
        <taxon>Viridiplantae</taxon>
        <taxon>Streptophyta</taxon>
        <taxon>Embryophyta</taxon>
        <taxon>Tracheophyta</taxon>
        <taxon>Spermatophyta</taxon>
        <taxon>Magnoliopsida</taxon>
        <taxon>eudicotyledons</taxon>
        <taxon>Gunneridae</taxon>
        <taxon>Pentapetalae</taxon>
        <taxon>rosids</taxon>
        <taxon>fabids</taxon>
        <taxon>Fabales</taxon>
        <taxon>Fabaceae</taxon>
        <taxon>Papilionoideae</taxon>
        <taxon>50 kb inversion clade</taxon>
        <taxon>genistoids sensu lato</taxon>
        <taxon>core genistoids</taxon>
        <taxon>Crotalarieae</taxon>
        <taxon>Crotalaria</taxon>
    </lineage>
</organism>
<comment type="caution">
    <text evidence="1">The sequence shown here is derived from an EMBL/GenBank/DDBJ whole genome shotgun (WGS) entry which is preliminary data.</text>
</comment>
<keyword evidence="2" id="KW-1185">Reference proteome</keyword>
<accession>A0AAN9J168</accession>
<evidence type="ECO:0000313" key="1">
    <source>
        <dbReference type="EMBL" id="KAK7289751.1"/>
    </source>
</evidence>
<name>A0AAN9J168_CROPI</name>
<dbReference type="AlphaFoldDB" id="A0AAN9J168"/>
<reference evidence="1 2" key="1">
    <citation type="submission" date="2024-01" db="EMBL/GenBank/DDBJ databases">
        <title>The genomes of 5 underutilized Papilionoideae crops provide insights into root nodulation and disease resistanc.</title>
        <authorList>
            <person name="Yuan L."/>
        </authorList>
    </citation>
    <scope>NUCLEOTIDE SEQUENCE [LARGE SCALE GENOMIC DNA]</scope>
    <source>
        <strain evidence="1">ZHUSHIDOU_FW_LH</strain>
        <tissue evidence="1">Leaf</tissue>
    </source>
</reference>
<proteinExistence type="predicted"/>